<name>A0ABY8U6J7_TETOB</name>
<organism evidence="2 3">
    <name type="scientific">Tetradesmus obliquus</name>
    <name type="common">Green alga</name>
    <name type="synonym">Acutodesmus obliquus</name>
    <dbReference type="NCBI Taxonomy" id="3088"/>
    <lineage>
        <taxon>Eukaryota</taxon>
        <taxon>Viridiplantae</taxon>
        <taxon>Chlorophyta</taxon>
        <taxon>core chlorophytes</taxon>
        <taxon>Chlorophyceae</taxon>
        <taxon>CS clade</taxon>
        <taxon>Sphaeropleales</taxon>
        <taxon>Scenedesmaceae</taxon>
        <taxon>Tetradesmus</taxon>
    </lineage>
</organism>
<dbReference type="EMBL" id="CP126215">
    <property type="protein sequence ID" value="WIA17079.1"/>
    <property type="molecule type" value="Genomic_DNA"/>
</dbReference>
<reference evidence="2 3" key="1">
    <citation type="submission" date="2023-05" db="EMBL/GenBank/DDBJ databases">
        <title>A 100% complete, gapless, phased diploid assembly of the Scenedesmus obliquus UTEX 3031 genome.</title>
        <authorList>
            <person name="Biondi T.C."/>
            <person name="Hanschen E.R."/>
            <person name="Kwon T."/>
            <person name="Eng W."/>
            <person name="Kruse C.P.S."/>
            <person name="Koehler S.I."/>
            <person name="Kunde Y."/>
            <person name="Gleasner C.D."/>
            <person name="You Mak K.T."/>
            <person name="Polle J."/>
            <person name="Hovde B.T."/>
            <person name="Starkenburg S.R."/>
        </authorList>
    </citation>
    <scope>NUCLEOTIDE SEQUENCE [LARGE SCALE GENOMIC DNA]</scope>
    <source>
        <strain evidence="2 3">DOE0152z</strain>
    </source>
</reference>
<protein>
    <recommendedName>
        <fullName evidence="4">Flagellar associated protein</fullName>
    </recommendedName>
</protein>
<proteinExistence type="predicted"/>
<evidence type="ECO:0000313" key="2">
    <source>
        <dbReference type="EMBL" id="WIA17079.1"/>
    </source>
</evidence>
<keyword evidence="3" id="KW-1185">Reference proteome</keyword>
<evidence type="ECO:0000313" key="3">
    <source>
        <dbReference type="Proteomes" id="UP001244341"/>
    </source>
</evidence>
<dbReference type="Proteomes" id="UP001244341">
    <property type="component" value="Chromosome 8b"/>
</dbReference>
<feature type="compositionally biased region" description="Low complexity" evidence="1">
    <location>
        <begin position="453"/>
        <end position="463"/>
    </location>
</feature>
<feature type="region of interest" description="Disordered" evidence="1">
    <location>
        <begin position="427"/>
        <end position="475"/>
    </location>
</feature>
<gene>
    <name evidence="2" type="ORF">OEZ85_013979</name>
</gene>
<evidence type="ECO:0008006" key="4">
    <source>
        <dbReference type="Google" id="ProtNLM"/>
    </source>
</evidence>
<feature type="compositionally biased region" description="Low complexity" evidence="1">
    <location>
        <begin position="427"/>
        <end position="446"/>
    </location>
</feature>
<sequence length="475" mass="50003">MAEVQQQTKAEPRSWSEYLNTYRNVCGSHAYSTASSEPQVRFTRSVAGICPLAEIKHPLYSSGAAGTHTLSAADGSYQRAQWHGWGDVSLLKEEGYQGQLHPRGIPKAADGKKPVQQPLGKYGRKGLFGLLQCTEAGGVDSWIGNMLIDPTKGKRTVSAPTDEKRSVGLTQLLAQTAPGSPASDAWIGNISIDPAKGKGRCPDPSSLRGRPDLFAVLQQQVLQTQPAGGSAGSLSAAAQADAWIGNRLIQPNKGKKPVGLPEGFQDHLHAATFKAGPPIDGCFSDLPPVGKRPLPPSDAAGFVTAKQAMRIMEPLPPGAVLGSAKPSGKGLVPDPYNTSSKPQHVDIYSVMTYQPLTEYEQQRYQHAWNYAAAQHKKKLLPTAAAAGSSLAKQQQGQPPGSIRYIPYGGIAQEKGMTMDTIVANRSQGRQLSGSGAAGSSSGIMDGSMGGSGRSKQQQSSMGGSKRGSKGGGKQQ</sequence>
<accession>A0ABY8U6J7</accession>
<evidence type="ECO:0000256" key="1">
    <source>
        <dbReference type="SAM" id="MobiDB-lite"/>
    </source>
</evidence>